<evidence type="ECO:0000256" key="6">
    <source>
        <dbReference type="ARBA" id="ARBA00023033"/>
    </source>
</evidence>
<dbReference type="InterPro" id="IPR036396">
    <property type="entry name" value="Cyt_P450_sf"/>
</dbReference>
<dbReference type="InterPro" id="IPR001128">
    <property type="entry name" value="Cyt_P450"/>
</dbReference>
<keyword evidence="6 8" id="KW-0503">Monooxygenase</keyword>
<dbReference type="PANTHER" id="PTHR24303">
    <property type="entry name" value="HEME-BINDING MONOOXYGENASE FAMILY"/>
    <property type="match status" value="1"/>
</dbReference>
<proteinExistence type="evidence at transcript level"/>
<dbReference type="EMBL" id="MW149345">
    <property type="protein sequence ID" value="QTW43645.1"/>
    <property type="molecule type" value="mRNA"/>
</dbReference>
<protein>
    <submittedName>
        <fullName evidence="9">CYP307E1</fullName>
    </submittedName>
</protein>
<comment type="cofactor">
    <cofactor evidence="1 7">
        <name>heme</name>
        <dbReference type="ChEBI" id="CHEBI:30413"/>
    </cofactor>
</comment>
<keyword evidence="3 7" id="KW-0479">Metal-binding</keyword>
<evidence type="ECO:0000256" key="2">
    <source>
        <dbReference type="ARBA" id="ARBA00010617"/>
    </source>
</evidence>
<dbReference type="GO" id="GO:0005506">
    <property type="term" value="F:iron ion binding"/>
    <property type="evidence" value="ECO:0007669"/>
    <property type="project" value="InterPro"/>
</dbReference>
<evidence type="ECO:0000256" key="8">
    <source>
        <dbReference type="RuleBase" id="RU000461"/>
    </source>
</evidence>
<dbReference type="GO" id="GO:0004497">
    <property type="term" value="F:monooxygenase activity"/>
    <property type="evidence" value="ECO:0007669"/>
    <property type="project" value="UniProtKB-KW"/>
</dbReference>
<feature type="binding site" description="axial binding residue" evidence="7">
    <location>
        <position position="467"/>
    </location>
    <ligand>
        <name>heme</name>
        <dbReference type="ChEBI" id="CHEBI:30413"/>
    </ligand>
    <ligandPart>
        <name>Fe</name>
        <dbReference type="ChEBI" id="CHEBI:18248"/>
    </ligandPart>
</feature>
<evidence type="ECO:0000256" key="3">
    <source>
        <dbReference type="ARBA" id="ARBA00022723"/>
    </source>
</evidence>
<accession>A0A8B0MBC1</accession>
<keyword evidence="7 8" id="KW-0349">Heme</keyword>
<dbReference type="OrthoDB" id="1470350at2759"/>
<comment type="similarity">
    <text evidence="2 8">Belongs to the cytochrome P450 family.</text>
</comment>
<evidence type="ECO:0000256" key="1">
    <source>
        <dbReference type="ARBA" id="ARBA00001971"/>
    </source>
</evidence>
<evidence type="ECO:0000256" key="4">
    <source>
        <dbReference type="ARBA" id="ARBA00023002"/>
    </source>
</evidence>
<dbReference type="Gene3D" id="1.10.630.10">
    <property type="entry name" value="Cytochrome P450"/>
    <property type="match status" value="1"/>
</dbReference>
<dbReference type="PROSITE" id="PS00086">
    <property type="entry name" value="CYTOCHROME_P450"/>
    <property type="match status" value="1"/>
</dbReference>
<dbReference type="PRINTS" id="PR00463">
    <property type="entry name" value="EP450I"/>
</dbReference>
<name>A0A8B0MBC1_EURAF</name>
<keyword evidence="5 7" id="KW-0408">Iron</keyword>
<organism evidence="9">
    <name type="scientific">Eurytemora affinis</name>
    <name type="common">Copepod</name>
    <name type="synonym">Temora affinis</name>
    <dbReference type="NCBI Taxonomy" id="88015"/>
    <lineage>
        <taxon>Eukaryota</taxon>
        <taxon>Metazoa</taxon>
        <taxon>Ecdysozoa</taxon>
        <taxon>Arthropoda</taxon>
        <taxon>Crustacea</taxon>
        <taxon>Multicrustacea</taxon>
        <taxon>Hexanauplia</taxon>
        <taxon>Copepoda</taxon>
        <taxon>Calanoida</taxon>
        <taxon>Temoridae</taxon>
        <taxon>Eurytemora</taxon>
    </lineage>
</organism>
<dbReference type="GO" id="GO:0016705">
    <property type="term" value="F:oxidoreductase activity, acting on paired donors, with incorporation or reduction of molecular oxygen"/>
    <property type="evidence" value="ECO:0007669"/>
    <property type="project" value="InterPro"/>
</dbReference>
<dbReference type="InterPro" id="IPR002401">
    <property type="entry name" value="Cyt_P450_E_grp-I"/>
</dbReference>
<evidence type="ECO:0000256" key="7">
    <source>
        <dbReference type="PIRSR" id="PIRSR602401-1"/>
    </source>
</evidence>
<dbReference type="Pfam" id="PF00067">
    <property type="entry name" value="p450"/>
    <property type="match status" value="1"/>
</dbReference>
<evidence type="ECO:0000313" key="9">
    <source>
        <dbReference type="EMBL" id="QTW43645.1"/>
    </source>
</evidence>
<dbReference type="AlphaFoldDB" id="A0A8B0MBC1"/>
<dbReference type="InterPro" id="IPR017972">
    <property type="entry name" value="Cyt_P450_CS"/>
</dbReference>
<sequence length="518" mass="59704">MSGFLGSVLLCILVGLILKKSIVKRYYIRFSQTDCIYGSYIPFVTPQPWVNHEHKHPGVMYKEAPGPIKYPIIGSLHLMGQDKYPFQALTKLKEEYGNVISLRLGTTDCISVSDEWLIHQVLIERGEHFDARPNFLRFHLMFGGSKQNALAFCDYDEIQKIRKNLLAAHTFPRRNTLSYDKLDQIIFNELDIFLEHMNQNTDIKFFLSKACSNIFNGYFCDTERKDYTDFQHNNYVDLFDKVFWEVNNGRAVDFIPELMILMQLQMLGVKSQCRSIRKYVMDVILQNNLSSDQENLVGSLFSRVEEDETNEDPETTLNRECAMYALEDILGGHCAVSNITIRMLRDITDNPKVQEKLRAEIEKEVGAARMSSYDVGNIHYLKACFHETLRTTCSAIVPHMANSNTTLGDYFVPKDTVVIINNHYTNFSETLWTNPEEYNPDRFIDQRTGKFMKPSHFHPFSSGRRSCIGYKIVTIVTTGIIAAIIRNKRVESDIPEIPVGFLALPTQPYFFQFSSVQQ</sequence>
<dbReference type="PANTHER" id="PTHR24303:SF31">
    <property type="entry name" value="CYTOCHROME P450 307A1-RELATED"/>
    <property type="match status" value="1"/>
</dbReference>
<evidence type="ECO:0000256" key="5">
    <source>
        <dbReference type="ARBA" id="ARBA00023004"/>
    </source>
</evidence>
<reference evidence="9" key="2">
    <citation type="journal article" name="Mar. Pollut. Bull.">
        <title>The genome of the European estuarine calanoid copepod Eurytemora affinis: Potential use in molecular ecotoxicology.</title>
        <authorList>
            <person name="Choi B.S."/>
            <person name="Kim D.H."/>
            <person name="Kim M.S."/>
            <person name="Park J.C."/>
            <person name="Lee Y.H."/>
            <person name="Kim H.J."/>
            <person name="Jeong C.B."/>
            <person name="Hagiwara A."/>
            <person name="Souissi S."/>
            <person name="Lee J.S."/>
        </authorList>
    </citation>
    <scope>NUCLEOTIDE SEQUENCE</scope>
</reference>
<reference evidence="9" key="1">
    <citation type="submission" date="2020-10" db="EMBL/GenBank/DDBJ databases">
        <authorList>
            <person name="Kim D.-H."/>
        </authorList>
    </citation>
    <scope>NUCLEOTIDE SEQUENCE</scope>
</reference>
<keyword evidence="4 8" id="KW-0560">Oxidoreductase</keyword>
<dbReference type="GO" id="GO:0020037">
    <property type="term" value="F:heme binding"/>
    <property type="evidence" value="ECO:0007669"/>
    <property type="project" value="InterPro"/>
</dbReference>
<dbReference type="SUPFAM" id="SSF48264">
    <property type="entry name" value="Cytochrome P450"/>
    <property type="match status" value="1"/>
</dbReference>